<comment type="caution">
    <text evidence="1">The sequence shown here is derived from an EMBL/GenBank/DDBJ whole genome shotgun (WGS) entry which is preliminary data.</text>
</comment>
<dbReference type="Gene3D" id="2.10.10.90">
    <property type="match status" value="1"/>
</dbReference>
<name>A0A973WM40_9BRAD</name>
<dbReference type="AlphaFoldDB" id="A0A973WM40"/>
<dbReference type="RefSeq" id="WP_176531155.1">
    <property type="nucleotide sequence ID" value="NZ_CP088022.1"/>
</dbReference>
<accession>A0A973WM40</accession>
<evidence type="ECO:0000313" key="1">
    <source>
        <dbReference type="EMBL" id="NVL07494.1"/>
    </source>
</evidence>
<gene>
    <name evidence="1" type="ORF">HU230_17470</name>
</gene>
<proteinExistence type="predicted"/>
<organism evidence="1">
    <name type="scientific">Bradyrhizobium quebecense</name>
    <dbReference type="NCBI Taxonomy" id="2748629"/>
    <lineage>
        <taxon>Bacteria</taxon>
        <taxon>Pseudomonadati</taxon>
        <taxon>Pseudomonadota</taxon>
        <taxon>Alphaproteobacteria</taxon>
        <taxon>Hyphomicrobiales</taxon>
        <taxon>Nitrobacteraceae</taxon>
        <taxon>Bradyrhizobium</taxon>
    </lineage>
</organism>
<reference evidence="1" key="1">
    <citation type="submission" date="2020-06" db="EMBL/GenBank/DDBJ databases">
        <title>Whole Genome Sequence of Bradyrhizobium sp. Strain 66S1MB.</title>
        <authorList>
            <person name="Bromfield E."/>
            <person name="Cloutier S."/>
        </authorList>
    </citation>
    <scope>NUCLEOTIDE SEQUENCE</scope>
    <source>
        <strain evidence="1">66S1MB</strain>
    </source>
</reference>
<sequence length="618" mass="64432">MPNLIYATGTVAIGAGAVSVAGAGGPLWASNVQQFDKLLVDGFAGVDILGVTDDTHLVIAKWPFAAVPAGTKYQILQTSPLRFNGAQNSAEVIRLTGALEADGFYIFVRADQAGPDPSKGDEGQYARQPATGKEWYKSGGVWTFVGVSKPLGDPAPYDNARVYSLMDVATANGSSYVWINATPGSGHAPPDPTYWVLLASKGDTGATGPLPWLQTVAWATGQNYVVGPPASIVVHPINKNIYQCVVPHLSGTFATDLAAGKWLLIGQSATEATSATALAIGTGTKVFSAVTGFSYQNGVRLRASSNASPSNWMEGVCLYDPLAQIITMTADKANGAGTFGDWNFNRVGQPGAGDLTSSLNLAELTNKPAAVVNLGIPPLLRGLPLAGLKITSTGIASFSVSAGVACDRNQLDMITLGAPISKAGGAWNVGNGNGGLDTGAMATGLYHVFVIRNPTGSGSIDVLYSLSATAPTLPGGYTQFRRIGAVYWNGSVFLQILQRGREFWWPGIALDMDTALGTTLQTFALGSVPPGVQVQAILTVIGWATAINTQWWVHDVAAVDAAPNYANGATGGEVTSASMGGFAEIRVWTDTSRRIAARASAAGVTLRIITRGWYDPFE</sequence>
<protein>
    <submittedName>
        <fullName evidence="1">Uncharacterized protein</fullName>
    </submittedName>
</protein>
<dbReference type="EMBL" id="JABWSX010000001">
    <property type="protein sequence ID" value="NVL07494.1"/>
    <property type="molecule type" value="Genomic_DNA"/>
</dbReference>